<dbReference type="PROSITE" id="PS00599">
    <property type="entry name" value="AA_TRANSFER_CLASS_2"/>
    <property type="match status" value="1"/>
</dbReference>
<dbReference type="Proteomes" id="UP001432180">
    <property type="component" value="Chromosome"/>
</dbReference>
<comment type="pathway">
    <text evidence="2 9">Cofactor biosynthesis; biotin biosynthesis.</text>
</comment>
<dbReference type="InterPro" id="IPR004839">
    <property type="entry name" value="Aminotransferase_I/II_large"/>
</dbReference>
<evidence type="ECO:0000256" key="1">
    <source>
        <dbReference type="ARBA" id="ARBA00001933"/>
    </source>
</evidence>
<comment type="similarity">
    <text evidence="3 9">Belongs to the class-II pyridoxal-phosphate-dependent aminotransferase family. BioF subfamily.</text>
</comment>
<evidence type="ECO:0000256" key="8">
    <source>
        <dbReference type="ARBA" id="ARBA00047715"/>
    </source>
</evidence>
<dbReference type="SUPFAM" id="SSF53383">
    <property type="entry name" value="PLP-dependent transferases"/>
    <property type="match status" value="1"/>
</dbReference>
<evidence type="ECO:0000313" key="11">
    <source>
        <dbReference type="EMBL" id="WPL16270.1"/>
    </source>
</evidence>
<dbReference type="Gene3D" id="3.40.640.10">
    <property type="entry name" value="Type I PLP-dependent aspartate aminotransferase-like (Major domain)"/>
    <property type="match status" value="1"/>
</dbReference>
<feature type="modified residue" description="N6-(pyridoxal phosphate)lysine" evidence="9">
    <location>
        <position position="264"/>
    </location>
</feature>
<evidence type="ECO:0000256" key="6">
    <source>
        <dbReference type="ARBA" id="ARBA00022756"/>
    </source>
</evidence>
<dbReference type="RefSeq" id="WP_328986816.1">
    <property type="nucleotide sequence ID" value="NZ_CP121472.1"/>
</dbReference>
<dbReference type="HAMAP" id="MF_01693">
    <property type="entry name" value="BioF_aminotrans_2"/>
    <property type="match status" value="1"/>
</dbReference>
<organism evidence="11 12">
    <name type="scientific">Thiorhodovibrio winogradskyi</name>
    <dbReference type="NCBI Taxonomy" id="77007"/>
    <lineage>
        <taxon>Bacteria</taxon>
        <taxon>Pseudomonadati</taxon>
        <taxon>Pseudomonadota</taxon>
        <taxon>Gammaproteobacteria</taxon>
        <taxon>Chromatiales</taxon>
        <taxon>Chromatiaceae</taxon>
        <taxon>Thiorhodovibrio</taxon>
    </lineage>
</organism>
<evidence type="ECO:0000256" key="3">
    <source>
        <dbReference type="ARBA" id="ARBA00010008"/>
    </source>
</evidence>
<sequence length="424" mass="45807">MTVPPSAEPAPFHRERVLCSQLAELADRQLYRRRRLCESPQAPLMQVDGRTLLTFCGNDYLGLANDARVFETFTRAASDFGVGSGASHLINGHSRYHHQLEEALADFTQRPRALLFSTGYMANLGVISALAGHGEQILCDRLNHASLIDGARLSGARMRRYRHADPADLRRLLASTGTDKATAMILSDGVFSMDGDLAPVPELAQAAQQAGAWLLIDDAHGLGVIGPDGRGTLAGFSARARSTPELQDPFEQQQVPILIGTLGKAFGTFGAFVAGSEALIETLIQRARSYIYTTALPPAVAAASLTSLSVMQAEPWRREHLARLVHHFRQGAAELGLPLMPSVTPIQPLLAGASARALDWSHRLEARGLLVPAIRPPTVPQGHARLRISFSASHQIADVERLLEALAALPNTDHPNKEHRADAS</sequence>
<dbReference type="PANTHER" id="PTHR13693:SF100">
    <property type="entry name" value="8-AMINO-7-OXONONANOATE SYNTHASE"/>
    <property type="match status" value="1"/>
</dbReference>
<evidence type="ECO:0000256" key="9">
    <source>
        <dbReference type="HAMAP-Rule" id="MF_01693"/>
    </source>
</evidence>
<feature type="binding site" evidence="9">
    <location>
        <position position="32"/>
    </location>
    <ligand>
        <name>substrate</name>
    </ligand>
</feature>
<evidence type="ECO:0000256" key="7">
    <source>
        <dbReference type="ARBA" id="ARBA00022898"/>
    </source>
</evidence>
<keyword evidence="7 9" id="KW-0663">Pyridoxal phosphate</keyword>
<name>A0ABZ0S9N0_9GAMM</name>
<dbReference type="InterPro" id="IPR050087">
    <property type="entry name" value="AON_synthase_class-II"/>
</dbReference>
<dbReference type="InterPro" id="IPR004723">
    <property type="entry name" value="AONS_Archaea/Proteobacteria"/>
</dbReference>
<comment type="catalytic activity">
    <reaction evidence="8 9">
        <text>6-carboxyhexanoyl-[ACP] + L-alanine + H(+) = (8S)-8-amino-7-oxononanoate + holo-[ACP] + CO2</text>
        <dbReference type="Rhea" id="RHEA:42288"/>
        <dbReference type="Rhea" id="RHEA-COMP:9685"/>
        <dbReference type="Rhea" id="RHEA-COMP:9955"/>
        <dbReference type="ChEBI" id="CHEBI:15378"/>
        <dbReference type="ChEBI" id="CHEBI:16526"/>
        <dbReference type="ChEBI" id="CHEBI:57972"/>
        <dbReference type="ChEBI" id="CHEBI:64479"/>
        <dbReference type="ChEBI" id="CHEBI:78846"/>
        <dbReference type="ChEBI" id="CHEBI:149468"/>
        <dbReference type="EC" id="2.3.1.47"/>
    </reaction>
</comment>
<feature type="binding site" evidence="9">
    <location>
        <position position="220"/>
    </location>
    <ligand>
        <name>pyridoxal 5'-phosphate</name>
        <dbReference type="ChEBI" id="CHEBI:597326"/>
    </ligand>
</feature>
<evidence type="ECO:0000259" key="10">
    <source>
        <dbReference type="Pfam" id="PF00155"/>
    </source>
</evidence>
<keyword evidence="6 9" id="KW-0093">Biotin biosynthesis</keyword>
<dbReference type="GO" id="GO:0008710">
    <property type="term" value="F:8-amino-7-oxononanoate synthase activity"/>
    <property type="evidence" value="ECO:0007669"/>
    <property type="project" value="UniProtKB-EC"/>
</dbReference>
<dbReference type="Pfam" id="PF00155">
    <property type="entry name" value="Aminotran_1_2"/>
    <property type="match status" value="1"/>
</dbReference>
<gene>
    <name evidence="9 11" type="primary">bioF</name>
    <name evidence="11" type="ORF">Thiowin_01223</name>
</gene>
<dbReference type="InterPro" id="IPR022834">
    <property type="entry name" value="AONS_Proteobacteria"/>
</dbReference>
<keyword evidence="11" id="KW-0012">Acyltransferase</keyword>
<comment type="function">
    <text evidence="9">Catalyzes the decarboxylative condensation of pimeloyl-[acyl-carrier protein] and L-alanine to produce 8-amino-7-oxononanoate (AON), [acyl-carrier protein], and carbon dioxide.</text>
</comment>
<evidence type="ECO:0000256" key="4">
    <source>
        <dbReference type="ARBA" id="ARBA00011738"/>
    </source>
</evidence>
<feature type="binding site" evidence="9">
    <location>
        <position position="192"/>
    </location>
    <ligand>
        <name>pyridoxal 5'-phosphate</name>
        <dbReference type="ChEBI" id="CHEBI:597326"/>
    </ligand>
</feature>
<proteinExistence type="inferred from homology"/>
<accession>A0ABZ0S9N0</accession>
<keyword evidence="12" id="KW-1185">Reference proteome</keyword>
<dbReference type="InterPro" id="IPR015422">
    <property type="entry name" value="PyrdxlP-dep_Trfase_small"/>
</dbReference>
<comment type="cofactor">
    <cofactor evidence="1 9">
        <name>pyridoxal 5'-phosphate</name>
        <dbReference type="ChEBI" id="CHEBI:597326"/>
    </cofactor>
</comment>
<dbReference type="InterPro" id="IPR015424">
    <property type="entry name" value="PyrdxlP-dep_Trfase"/>
</dbReference>
<dbReference type="InterPro" id="IPR015421">
    <property type="entry name" value="PyrdxlP-dep_Trfase_major"/>
</dbReference>
<dbReference type="InterPro" id="IPR001917">
    <property type="entry name" value="Aminotrans_II_pyridoxalP_BS"/>
</dbReference>
<dbReference type="PANTHER" id="PTHR13693">
    <property type="entry name" value="CLASS II AMINOTRANSFERASE/8-AMINO-7-OXONONANOATE SYNTHASE"/>
    <property type="match status" value="1"/>
</dbReference>
<comment type="subunit">
    <text evidence="4 9">Homodimer.</text>
</comment>
<dbReference type="Gene3D" id="3.90.1150.10">
    <property type="entry name" value="Aspartate Aminotransferase, domain 1"/>
    <property type="match status" value="1"/>
</dbReference>
<evidence type="ECO:0000313" key="12">
    <source>
        <dbReference type="Proteomes" id="UP001432180"/>
    </source>
</evidence>
<protein>
    <recommendedName>
        <fullName evidence="9">8-amino-7-oxononanoate synthase</fullName>
        <shortName evidence="9">AONS</shortName>
        <ecNumber evidence="9">2.3.1.47</ecNumber>
    </recommendedName>
    <alternativeName>
        <fullName evidence="9">7-keto-8-amino-pelargonic acid synthase</fullName>
        <shortName evidence="9">7-KAP synthase</shortName>
        <shortName evidence="9">KAPA synthase</shortName>
    </alternativeName>
    <alternativeName>
        <fullName evidence="9">8-amino-7-ketopelargonate synthase</fullName>
    </alternativeName>
</protein>
<feature type="binding site" evidence="9">
    <location>
        <position position="378"/>
    </location>
    <ligand>
        <name>substrate</name>
    </ligand>
</feature>
<dbReference type="EC" id="2.3.1.47" evidence="9"/>
<evidence type="ECO:0000256" key="2">
    <source>
        <dbReference type="ARBA" id="ARBA00004746"/>
    </source>
</evidence>
<feature type="binding site" evidence="9">
    <location>
        <position position="261"/>
    </location>
    <ligand>
        <name>pyridoxal 5'-phosphate</name>
        <dbReference type="ChEBI" id="CHEBI:597326"/>
    </ligand>
</feature>
<dbReference type="EMBL" id="CP121472">
    <property type="protein sequence ID" value="WPL16270.1"/>
    <property type="molecule type" value="Genomic_DNA"/>
</dbReference>
<feature type="domain" description="Aminotransferase class I/classII large" evidence="10">
    <location>
        <begin position="52"/>
        <end position="406"/>
    </location>
</feature>
<feature type="binding site" evidence="9">
    <location>
        <begin position="119"/>
        <end position="120"/>
    </location>
    <ligand>
        <name>pyridoxal 5'-phosphate</name>
        <dbReference type="ChEBI" id="CHEBI:597326"/>
    </ligand>
</feature>
<dbReference type="CDD" id="cd06454">
    <property type="entry name" value="KBL_like"/>
    <property type="match status" value="1"/>
</dbReference>
<dbReference type="NCBIfam" id="TIGR00858">
    <property type="entry name" value="bioF"/>
    <property type="match status" value="1"/>
</dbReference>
<reference evidence="11 12" key="1">
    <citation type="journal article" date="2023" name="Microorganisms">
        <title>Thiorhodovibrio frisius and Trv. litoralis spp. nov., Two Novel Members from a Clade of Fastidious Purple Sulfur Bacteria That Exhibit Unique Red-Shifted Light-Harvesting Capabilities.</title>
        <authorList>
            <person name="Methner A."/>
            <person name="Kuzyk S.B."/>
            <person name="Petersen J."/>
            <person name="Bauer S."/>
            <person name="Brinkmann H."/>
            <person name="Sichau K."/>
            <person name="Wanner G."/>
            <person name="Wolf J."/>
            <person name="Neumann-Schaal M."/>
            <person name="Henke P."/>
            <person name="Tank M."/>
            <person name="Sproer C."/>
            <person name="Bunk B."/>
            <person name="Overmann J."/>
        </authorList>
    </citation>
    <scope>NUCLEOTIDE SEQUENCE [LARGE SCALE GENOMIC DNA]</scope>
    <source>
        <strain evidence="11 12">DSM 6702</strain>
    </source>
</reference>
<evidence type="ECO:0000256" key="5">
    <source>
        <dbReference type="ARBA" id="ARBA00022679"/>
    </source>
</evidence>
<keyword evidence="5 9" id="KW-0808">Transferase</keyword>
<feature type="binding site" evidence="9">
    <location>
        <position position="144"/>
    </location>
    <ligand>
        <name>substrate</name>
    </ligand>
</feature>